<feature type="region of interest" description="Disordered" evidence="1">
    <location>
        <begin position="139"/>
        <end position="195"/>
    </location>
</feature>
<feature type="transmembrane region" description="Helical" evidence="2">
    <location>
        <begin position="48"/>
        <end position="70"/>
    </location>
</feature>
<evidence type="ECO:0000313" key="4">
    <source>
        <dbReference type="EMBL" id="MDT0319344.1"/>
    </source>
</evidence>
<evidence type="ECO:0000256" key="2">
    <source>
        <dbReference type="SAM" id="Phobius"/>
    </source>
</evidence>
<dbReference type="Proteomes" id="UP001183420">
    <property type="component" value="Unassembled WGS sequence"/>
</dbReference>
<sequence length="195" mass="20414">MTALVLLTLYLALTAYLSLRPLAVLWVSPANVEPLATIRAELRRGPEVALPALGAGMLRLAPLGVLLPLLGRRLGGPRLASLCRTVFAGAMIALAIEFCQSLVPSRTADVDTAILNALGIAVAHQLGYGLLRSRLLRGPAAPTPGPESARARRRSAPPTSSASSAARRAAPAPAPRPGRRRARAERELAMASSRA</sequence>
<evidence type="ECO:0000313" key="5">
    <source>
        <dbReference type="Proteomes" id="UP001183420"/>
    </source>
</evidence>
<keyword evidence="2" id="KW-0812">Transmembrane</keyword>
<keyword evidence="2" id="KW-0472">Membrane</keyword>
<name>A0ABU2LP28_9ACTN</name>
<dbReference type="Pfam" id="PF04892">
    <property type="entry name" value="VanZ"/>
    <property type="match status" value="1"/>
</dbReference>
<reference evidence="5" key="1">
    <citation type="submission" date="2023-07" db="EMBL/GenBank/DDBJ databases">
        <title>30 novel species of actinomycetes from the DSMZ collection.</title>
        <authorList>
            <person name="Nouioui I."/>
        </authorList>
    </citation>
    <scope>NUCLEOTIDE SEQUENCE [LARGE SCALE GENOMIC DNA]</scope>
    <source>
        <strain evidence="5">DSM 44918</strain>
    </source>
</reference>
<keyword evidence="5" id="KW-1185">Reference proteome</keyword>
<dbReference type="RefSeq" id="WP_311598602.1">
    <property type="nucleotide sequence ID" value="NZ_JAVREM010000013.1"/>
</dbReference>
<feature type="compositionally biased region" description="Low complexity" evidence="1">
    <location>
        <begin position="156"/>
        <end position="171"/>
    </location>
</feature>
<evidence type="ECO:0000256" key="1">
    <source>
        <dbReference type="SAM" id="MobiDB-lite"/>
    </source>
</evidence>
<comment type="caution">
    <text evidence="4">The sequence shown here is derived from an EMBL/GenBank/DDBJ whole genome shotgun (WGS) entry which is preliminary data.</text>
</comment>
<dbReference type="InterPro" id="IPR006976">
    <property type="entry name" value="VanZ-like"/>
</dbReference>
<gene>
    <name evidence="4" type="ORF">RNC47_13445</name>
</gene>
<dbReference type="EMBL" id="JAVREM010000013">
    <property type="protein sequence ID" value="MDT0319344.1"/>
    <property type="molecule type" value="Genomic_DNA"/>
</dbReference>
<feature type="domain" description="VanZ-like" evidence="3">
    <location>
        <begin position="9"/>
        <end position="125"/>
    </location>
</feature>
<evidence type="ECO:0000259" key="3">
    <source>
        <dbReference type="Pfam" id="PF04892"/>
    </source>
</evidence>
<protein>
    <submittedName>
        <fullName evidence="4">VanZ family protein</fullName>
    </submittedName>
</protein>
<accession>A0ABU2LP28</accession>
<keyword evidence="2" id="KW-1133">Transmembrane helix</keyword>
<organism evidence="4 5">
    <name type="scientific">Streptomyces millisiae</name>
    <dbReference type="NCBI Taxonomy" id="3075542"/>
    <lineage>
        <taxon>Bacteria</taxon>
        <taxon>Bacillati</taxon>
        <taxon>Actinomycetota</taxon>
        <taxon>Actinomycetes</taxon>
        <taxon>Kitasatosporales</taxon>
        <taxon>Streptomycetaceae</taxon>
        <taxon>Streptomyces</taxon>
    </lineage>
</organism>
<proteinExistence type="predicted"/>